<dbReference type="Gene3D" id="3.40.50.620">
    <property type="entry name" value="HUPs"/>
    <property type="match status" value="1"/>
</dbReference>
<dbReference type="EC" id="6.3.4.-" evidence="3"/>
<comment type="caution">
    <text evidence="4">The sequence shown here is derived from an EMBL/GenBank/DDBJ whole genome shotgun (WGS) entry which is preliminary data.</text>
</comment>
<dbReference type="NCBIfam" id="NF010191">
    <property type="entry name" value="PRK13670.1"/>
    <property type="match status" value="1"/>
</dbReference>
<evidence type="ECO:0000313" key="4">
    <source>
        <dbReference type="EMBL" id="RBP01906.1"/>
    </source>
</evidence>
<comment type="similarity">
    <text evidence="3">Belongs to the TmcAL family.</text>
</comment>
<keyword evidence="4" id="KW-0808">Transferase</keyword>
<dbReference type="GO" id="GO:0005524">
    <property type="term" value="F:ATP binding"/>
    <property type="evidence" value="ECO:0007669"/>
    <property type="project" value="UniProtKB-KW"/>
</dbReference>
<keyword evidence="3" id="KW-0820">tRNA-binding</keyword>
<dbReference type="EMBL" id="QNRI01000001">
    <property type="protein sequence ID" value="RBP01906.1"/>
    <property type="molecule type" value="Genomic_DNA"/>
</dbReference>
<dbReference type="STRING" id="200904.GCA_900168775_01459"/>
<keyword evidence="1 3" id="KW-0436">Ligase</keyword>
<evidence type="ECO:0000256" key="1">
    <source>
        <dbReference type="ARBA" id="ARBA00022598"/>
    </source>
</evidence>
<feature type="binding site" evidence="3">
    <location>
        <position position="101"/>
    </location>
    <ligand>
        <name>ATP</name>
        <dbReference type="ChEBI" id="CHEBI:30616"/>
    </ligand>
</feature>
<proteinExistence type="inferred from homology"/>
<accession>A0A366EIT4</accession>
<keyword evidence="3" id="KW-0963">Cytoplasm</keyword>
<comment type="caution">
    <text evidence="3">Lacks conserved residue(s) required for the propagation of feature annotation.</text>
</comment>
<dbReference type="Pfam" id="PF05636">
    <property type="entry name" value="HIGH_NTase1"/>
    <property type="match status" value="1"/>
</dbReference>
<evidence type="ECO:0000256" key="2">
    <source>
        <dbReference type="ARBA" id="ARBA00022694"/>
    </source>
</evidence>
<dbReference type="GO" id="GO:0016879">
    <property type="term" value="F:ligase activity, forming carbon-nitrogen bonds"/>
    <property type="evidence" value="ECO:0007669"/>
    <property type="project" value="UniProtKB-UniRule"/>
</dbReference>
<evidence type="ECO:0000313" key="5">
    <source>
        <dbReference type="Proteomes" id="UP000252254"/>
    </source>
</evidence>
<feature type="binding site" evidence="3">
    <location>
        <position position="188"/>
    </location>
    <ligand>
        <name>ATP</name>
        <dbReference type="ChEBI" id="CHEBI:30616"/>
    </ligand>
</feature>
<keyword evidence="2 3" id="KW-0819">tRNA processing</keyword>
<comment type="subcellular location">
    <subcellularLocation>
        <location evidence="3">Cytoplasm</location>
    </subcellularLocation>
</comment>
<dbReference type="InterPro" id="IPR014729">
    <property type="entry name" value="Rossmann-like_a/b/a_fold"/>
</dbReference>
<dbReference type="PANTHER" id="PTHR37825:SF1">
    <property type="entry name" value="TRNA(MET) CYTIDINE ACETATE LIGASE"/>
    <property type="match status" value="1"/>
</dbReference>
<dbReference type="GO" id="GO:0005737">
    <property type="term" value="C:cytoplasm"/>
    <property type="evidence" value="ECO:0007669"/>
    <property type="project" value="UniProtKB-SubCell"/>
</dbReference>
<dbReference type="PANTHER" id="PTHR37825">
    <property type="entry name" value="TRNA(MET) CYTIDINE ACETATE LIGASE"/>
    <property type="match status" value="1"/>
</dbReference>
<gene>
    <name evidence="3" type="primary">tmcAL</name>
    <name evidence="4" type="ORF">DES48_101653</name>
</gene>
<dbReference type="InterPro" id="IPR008513">
    <property type="entry name" value="tRNA(Met)_cyd_acetate_ligase"/>
</dbReference>
<dbReference type="Proteomes" id="UP000252254">
    <property type="component" value="Unassembled WGS sequence"/>
</dbReference>
<keyword evidence="3" id="KW-0067">ATP-binding</keyword>
<dbReference type="RefSeq" id="WP_113866764.1">
    <property type="nucleotide sequence ID" value="NZ_BAABQN010000001.1"/>
</dbReference>
<reference evidence="4 5" key="1">
    <citation type="submission" date="2018-06" db="EMBL/GenBank/DDBJ databases">
        <title>Genomic Encyclopedia of Type Strains, Phase IV (KMG-IV): sequencing the most valuable type-strain genomes for metagenomic binning, comparative biology and taxonomic classification.</title>
        <authorList>
            <person name="Goeker M."/>
        </authorList>
    </citation>
    <scope>NUCLEOTIDE SEQUENCE [LARGE SCALE GENOMIC DNA]</scope>
    <source>
        <strain evidence="4 5">DSM 15140</strain>
    </source>
</reference>
<dbReference type="GO" id="GO:0016740">
    <property type="term" value="F:transferase activity"/>
    <property type="evidence" value="ECO:0007669"/>
    <property type="project" value="UniProtKB-KW"/>
</dbReference>
<dbReference type="GO" id="GO:0000049">
    <property type="term" value="F:tRNA binding"/>
    <property type="evidence" value="ECO:0007669"/>
    <property type="project" value="UniProtKB-KW"/>
</dbReference>
<keyword evidence="3" id="KW-0694">RNA-binding</keyword>
<organism evidence="4 5">
    <name type="scientific">Paraliobacillus ryukyuensis</name>
    <dbReference type="NCBI Taxonomy" id="200904"/>
    <lineage>
        <taxon>Bacteria</taxon>
        <taxon>Bacillati</taxon>
        <taxon>Bacillota</taxon>
        <taxon>Bacilli</taxon>
        <taxon>Bacillales</taxon>
        <taxon>Bacillaceae</taxon>
        <taxon>Paraliobacillus</taxon>
    </lineage>
</organism>
<dbReference type="OrthoDB" id="9769796at2"/>
<sequence>MQACGVIVEYNPFHNGHDYHLHKAKQTAGADCIIAVMSGNFLQRGEPAIVDKFSRAKMAIDQGTDIVIELPYSSTVQHSDLFAEGAITLLNELQVSSVCFGSELGTIAPFLHTYHSYKNNETLFYQTLKEQLSLGVSYPKASEYAYQSINIDFNETLDLTKPNNILGFSYIKAIKSINPIIQPFTIKRKQSDYHDKHLTTPYASATSIRHQLLNEAIISQQIQETMPERTADRLKNYHETAGTWHHWEDYFSLLQYRVLTMDTQGLAEIHGVDEGLENRLIKTAKNATSFQNWMDNLKSKRYTQTRLQRMFTHLLTNTSKKTMNQLQQQPFPYIRLLGLSEQGRAYLNHTKKERTVPIFTQFSKPDSLMMEVEERVSNAYYAILAPHIRKNMRKQEFEPPYRG</sequence>
<protein>
    <recommendedName>
        <fullName evidence="3">tRNA(Met) cytidine acetate ligase</fullName>
        <ecNumber evidence="3">6.3.4.-</ecNumber>
    </recommendedName>
</protein>
<dbReference type="HAMAP" id="MF_01539">
    <property type="entry name" value="TmcAL"/>
    <property type="match status" value="1"/>
</dbReference>
<comment type="function">
    <text evidence="3">Catalyzes the formation of N(4)-acetylcytidine (ac(4)C) at the wobble position of elongator tRNA(Met), using acetate and ATP as substrates. First activates an acetate ion to form acetyladenylate (Ac-AMP) and then transfers the acetyl group to tRNA to form ac(4)C34.</text>
</comment>
<keyword evidence="5" id="KW-1185">Reference proteome</keyword>
<dbReference type="AlphaFoldDB" id="A0A366EIT4"/>
<name>A0A366EIT4_9BACI</name>
<feature type="binding site" evidence="3">
    <location>
        <position position="163"/>
    </location>
    <ligand>
        <name>ATP</name>
        <dbReference type="ChEBI" id="CHEBI:30616"/>
    </ligand>
</feature>
<dbReference type="SUPFAM" id="SSF52374">
    <property type="entry name" value="Nucleotidylyl transferase"/>
    <property type="match status" value="1"/>
</dbReference>
<feature type="binding site" evidence="3">
    <location>
        <begin position="7"/>
        <end position="20"/>
    </location>
    <ligand>
        <name>ATP</name>
        <dbReference type="ChEBI" id="CHEBI:30616"/>
    </ligand>
</feature>
<evidence type="ECO:0000256" key="3">
    <source>
        <dbReference type="HAMAP-Rule" id="MF_01539"/>
    </source>
</evidence>
<keyword evidence="3" id="KW-0547">Nucleotide-binding</keyword>
<dbReference type="GO" id="GO:0006400">
    <property type="term" value="P:tRNA modification"/>
    <property type="evidence" value="ECO:0007669"/>
    <property type="project" value="UniProtKB-UniRule"/>
</dbReference>
<comment type="catalytic activity">
    <reaction evidence="3">
        <text>cytidine(34) in elongator tRNA(Met) + acetate + ATP = N(4)-acetylcytidine(34) in elongator tRNA(Met) + AMP + diphosphate</text>
        <dbReference type="Rhea" id="RHEA:58144"/>
        <dbReference type="Rhea" id="RHEA-COMP:10693"/>
        <dbReference type="Rhea" id="RHEA-COMP:10694"/>
        <dbReference type="ChEBI" id="CHEBI:30089"/>
        <dbReference type="ChEBI" id="CHEBI:30616"/>
        <dbReference type="ChEBI" id="CHEBI:33019"/>
        <dbReference type="ChEBI" id="CHEBI:74900"/>
        <dbReference type="ChEBI" id="CHEBI:82748"/>
        <dbReference type="ChEBI" id="CHEBI:456215"/>
    </reaction>
</comment>